<keyword evidence="1" id="KW-0808">Transferase</keyword>
<gene>
    <name evidence="1" type="ORF">H4C75_25525</name>
</gene>
<dbReference type="EMBL" id="JACGDE010000025">
    <property type="protein sequence ID" value="MBA6068100.1"/>
    <property type="molecule type" value="Genomic_DNA"/>
</dbReference>
<evidence type="ECO:0000313" key="2">
    <source>
        <dbReference type="Proteomes" id="UP000541770"/>
    </source>
</evidence>
<proteinExistence type="predicted"/>
<comment type="caution">
    <text evidence="1">The sequence shown here is derived from an EMBL/GenBank/DDBJ whole genome shotgun (WGS) entry which is preliminary data.</text>
</comment>
<reference evidence="1 2" key="1">
    <citation type="submission" date="2020-07" db="EMBL/GenBank/DDBJ databases">
        <title>Diversity of carbapenemase encoding genes among Pseudomonas putida group clinical isolates in a tertiary Brazilian hospital.</title>
        <authorList>
            <person name="Alberto-Lei F."/>
            <person name="Nodari C.S."/>
            <person name="Streling A.P."/>
            <person name="Paulino J.T."/>
            <person name="Bessa-Neto F.O."/>
            <person name="Cayo R."/>
            <person name="Gales A.C."/>
        </authorList>
    </citation>
    <scope>NUCLEOTIDE SEQUENCE [LARGE SCALE GENOMIC DNA]</scope>
    <source>
        <strain evidence="1 2">14802</strain>
    </source>
</reference>
<dbReference type="GO" id="GO:0016740">
    <property type="term" value="F:transferase activity"/>
    <property type="evidence" value="ECO:0007669"/>
    <property type="project" value="UniProtKB-KW"/>
</dbReference>
<dbReference type="AlphaFoldDB" id="A0A7W2JZM0"/>
<name>A0A7W2JZM0_9PSED</name>
<accession>A0A7W2JZM0</accession>
<dbReference type="RefSeq" id="WP_182324879.1">
    <property type="nucleotide sequence ID" value="NZ_JACGDE010000025.1"/>
</dbReference>
<evidence type="ECO:0000313" key="1">
    <source>
        <dbReference type="EMBL" id="MBA6068100.1"/>
    </source>
</evidence>
<dbReference type="Proteomes" id="UP000541770">
    <property type="component" value="Unassembled WGS sequence"/>
</dbReference>
<protein>
    <submittedName>
        <fullName evidence="1">N-acetyltransferase</fullName>
    </submittedName>
</protein>
<sequence length="186" mass="20899">MDLFEPLRDFYQRRQAARLDALASGLQLVTQRSEAARGNFVFPGLDISAFIERHGQPVGKIDYGVSPLNDRLYISDFQIWTAHSGQGLGLAAAWALSRQYGLPLATLHEVGTSLGFWRKVERRLASAGVHLQRDIRSGDQPAIQATWAHLVPEPEHERQIRELMASPEWPAIKARLDAEYGPCREN</sequence>
<organism evidence="1 2">
    <name type="scientific">Pseudomonas mosselii</name>
    <dbReference type="NCBI Taxonomy" id="78327"/>
    <lineage>
        <taxon>Bacteria</taxon>
        <taxon>Pseudomonadati</taxon>
        <taxon>Pseudomonadota</taxon>
        <taxon>Gammaproteobacteria</taxon>
        <taxon>Pseudomonadales</taxon>
        <taxon>Pseudomonadaceae</taxon>
        <taxon>Pseudomonas</taxon>
    </lineage>
</organism>